<evidence type="ECO:0000256" key="1">
    <source>
        <dbReference type="SAM" id="Coils"/>
    </source>
</evidence>
<dbReference type="AlphaFoldDB" id="A0A4R4KGF6"/>
<feature type="compositionally biased region" description="Acidic residues" evidence="2">
    <location>
        <begin position="1"/>
        <end position="19"/>
    </location>
</feature>
<feature type="coiled-coil region" evidence="1">
    <location>
        <begin position="374"/>
        <end position="401"/>
    </location>
</feature>
<dbReference type="InterPro" id="IPR007139">
    <property type="entry name" value="DUF349"/>
</dbReference>
<feature type="coiled-coil region" evidence="1">
    <location>
        <begin position="546"/>
        <end position="607"/>
    </location>
</feature>
<dbReference type="Pfam" id="PF03993">
    <property type="entry name" value="DUF349"/>
    <property type="match status" value="5"/>
</dbReference>
<feature type="region of interest" description="Disordered" evidence="2">
    <location>
        <begin position="1"/>
        <end position="22"/>
    </location>
</feature>
<dbReference type="Proteomes" id="UP000295706">
    <property type="component" value="Unassembled WGS sequence"/>
</dbReference>
<dbReference type="OrthoDB" id="5422202at2"/>
<evidence type="ECO:0000313" key="3">
    <source>
        <dbReference type="EMBL" id="TDB67140.1"/>
    </source>
</evidence>
<protein>
    <submittedName>
        <fullName evidence="3">DUF349 domain-containing protein</fullName>
    </submittedName>
</protein>
<keyword evidence="1" id="KW-0175">Coiled coil</keyword>
<comment type="caution">
    <text evidence="3">The sequence shown here is derived from an EMBL/GenBank/DDBJ whole genome shotgun (WGS) entry which is preliminary data.</text>
</comment>
<keyword evidence="4" id="KW-1185">Reference proteome</keyword>
<name>A0A4R4KGF6_9BACT</name>
<accession>A0A4R4KGF6</accession>
<dbReference type="EMBL" id="SMJU01000004">
    <property type="protein sequence ID" value="TDB67140.1"/>
    <property type="molecule type" value="Genomic_DNA"/>
</dbReference>
<gene>
    <name evidence="3" type="ORF">EZE20_07445</name>
</gene>
<evidence type="ECO:0000313" key="4">
    <source>
        <dbReference type="Proteomes" id="UP000295706"/>
    </source>
</evidence>
<evidence type="ECO:0000256" key="2">
    <source>
        <dbReference type="SAM" id="MobiDB-lite"/>
    </source>
</evidence>
<sequence>MADSEEEDADEGDSGEEVDYSQLSKEELTAVLQKELEAISVATVAAGRFKKSDALIKEVRPVLDQLKQSEWNAAKEAYVADSGSEDGFEYKHEAGTKAIEDLIKEIRAKKNAFFQALEKNKDQNFNKKTELLQRLRELVDKDESHETDAADMKSSWEEFKKIQEEWKSAGNISSPHNGTLWATYNALIDRYFSNRNIYFELKELDRKRNSELKIELCEKVETLVGSLENRGMSREILQEANQIFEEYKHVGPAPREEQEQLWQRFKKSLDTLYDARRRQYEIQKKAMSEVYDKKSKIYETILPYTAFSSGSINEWNTKTKEIIAYQEEWVATKGPMPRDEGKELSKKFWIALKTFFQNKGEFFKQLESRREQNLKAKTELCEEVEKIVEAAEDTAANTQRVIELQKKWKMLGQVPEKFKDSIYLRFKKACDGYFEQKRSKNKDQEKEFEENLAQKKSLCDRIEKAAGTPKEASISQLNAFKSEWAGIGFVPRKDMQFIQKRYIAAVNAYVSAIGKLSTKEKEQVVLESEVELVKEGESNRGLFRKENDIRRKVTQLENDIALWQNNIEFFAKSKTSDKLKATFEEKINKASEQLEELKHQLAIIQEAI</sequence>
<reference evidence="3 4" key="1">
    <citation type="submission" date="2019-02" db="EMBL/GenBank/DDBJ databases">
        <title>Arundinibacter roseus gen. nov., sp. nov., a new member of the family Cytophagaceae.</title>
        <authorList>
            <person name="Szuroczki S."/>
            <person name="Khayer B."/>
            <person name="Sproer C."/>
            <person name="Toumi M."/>
            <person name="Szabo A."/>
            <person name="Felfoldi T."/>
            <person name="Schumann P."/>
            <person name="Toth E."/>
        </authorList>
    </citation>
    <scope>NUCLEOTIDE SEQUENCE [LARGE SCALE GENOMIC DNA]</scope>
    <source>
        <strain evidence="3 4">DMA-k-7a</strain>
    </source>
</reference>
<organism evidence="3 4">
    <name type="scientific">Arundinibacter roseus</name>
    <dbReference type="NCBI Taxonomy" id="2070510"/>
    <lineage>
        <taxon>Bacteria</taxon>
        <taxon>Pseudomonadati</taxon>
        <taxon>Bacteroidota</taxon>
        <taxon>Cytophagia</taxon>
        <taxon>Cytophagales</taxon>
        <taxon>Spirosomataceae</taxon>
        <taxon>Arundinibacter</taxon>
    </lineage>
</organism>
<proteinExistence type="predicted"/>